<comment type="caution">
    <text evidence="1">The sequence shown here is derived from an EMBL/GenBank/DDBJ whole genome shotgun (WGS) entry which is preliminary data.</text>
</comment>
<organism evidence="1 2">
    <name type="scientific">Peronosclerospora sorghi</name>
    <dbReference type="NCBI Taxonomy" id="230839"/>
    <lineage>
        <taxon>Eukaryota</taxon>
        <taxon>Sar</taxon>
        <taxon>Stramenopiles</taxon>
        <taxon>Oomycota</taxon>
        <taxon>Peronosporomycetes</taxon>
        <taxon>Peronosporales</taxon>
        <taxon>Peronosporaceae</taxon>
        <taxon>Peronosclerospora</taxon>
    </lineage>
</organism>
<accession>A0ACC0WIZ9</accession>
<evidence type="ECO:0000313" key="1">
    <source>
        <dbReference type="EMBL" id="KAI9918819.1"/>
    </source>
</evidence>
<sequence>MSSGHCPRTVDDDALVVGHGQVFLRSEIGGKDNLITWNAQIFNDVKLSRRAAVHAATLLVQQLKDGRSGFTDATSSGWQLRRLSLMWASPVDDECRDDELRRYYLARKVDEDEEVEQSDENVKDRINFFVNNMSISNLEAKDPGGAQMLLPCVASKISRGEANFDAIELSYR</sequence>
<evidence type="ECO:0000313" key="2">
    <source>
        <dbReference type="Proteomes" id="UP001163321"/>
    </source>
</evidence>
<keyword evidence="2" id="KW-1185">Reference proteome</keyword>
<dbReference type="EMBL" id="CM047591">
    <property type="protein sequence ID" value="KAI9918819.1"/>
    <property type="molecule type" value="Genomic_DNA"/>
</dbReference>
<proteinExistence type="predicted"/>
<protein>
    <submittedName>
        <fullName evidence="1">Uncharacterized protein</fullName>
    </submittedName>
</protein>
<name>A0ACC0WIZ9_9STRA</name>
<reference evidence="1 2" key="1">
    <citation type="journal article" date="2022" name="bioRxiv">
        <title>The genome of the oomycete Peronosclerospora sorghi, a cosmopolitan pathogen of maize and sorghum, is inflated with dispersed pseudogenes.</title>
        <authorList>
            <person name="Fletcher K."/>
            <person name="Martin F."/>
            <person name="Isakeit T."/>
            <person name="Cavanaugh K."/>
            <person name="Magill C."/>
            <person name="Michelmore R."/>
        </authorList>
    </citation>
    <scope>NUCLEOTIDE SEQUENCE [LARGE SCALE GENOMIC DNA]</scope>
    <source>
        <strain evidence="1">P6</strain>
    </source>
</reference>
<dbReference type="Proteomes" id="UP001163321">
    <property type="component" value="Chromosome 12"/>
</dbReference>
<gene>
    <name evidence="1" type="ORF">PsorP6_012284</name>
</gene>